<dbReference type="GeneID" id="129332947"/>
<dbReference type="KEGG" id="emc:129332947"/>
<comment type="subcellular location">
    <subcellularLocation>
        <location evidence="1">Basolateral cell membrane</location>
        <topology evidence="1">Multi-pass membrane protein</topology>
    </subcellularLocation>
</comment>
<evidence type="ECO:0000256" key="4">
    <source>
        <dbReference type="ARBA" id="ARBA00022692"/>
    </source>
</evidence>
<dbReference type="PIRSF" id="PIRSF016379">
    <property type="entry name" value="ENT"/>
    <property type="match status" value="1"/>
</dbReference>
<dbReference type="InterPro" id="IPR036259">
    <property type="entry name" value="MFS_trans_sf"/>
</dbReference>
<sequence>MVIIRMDVDLEDDENDYHESVNSLYKPANTTVQEEDPLLEDPVQNRPALNKPKDYLNGTYIIFFILGTGSLLPLNFIITAKHYWMYKLQNCSEDLSPAEQEPSDIRDFFESYISVASSVPSVLCLIGNFLLVNKVSAHVRILSSLVVILTILMVITVLVKVDSSSWTRPFFVLTLACVAVISSATTVFSSSIFGLTGCFPMQNSQALISGQAMGGTVSAVASVVDLASASDVTDSALAYFLMADVFIVLCIGMYLILPKLEYSRYYIKCHKDSTQTLCILPGDNLEEDDTAAGNTRVMAPRTNRVGSMPPLGAILKKTGMLGFCVFYVYFISIIIFPAVSSGIESVNEDYGSLWTKKYFTPLTSFLLYNFADLCGRQITVWIQVPGPKSKLLPIMVLLRTFFVPVFMLCNYQPRLYIAKVLFAQDVYPVVFTVLLGFSNGYLSTLSIIYGPKVTPKELSESAGVLMMVFLQLGLAMGAAFSVLVVHLI</sequence>
<feature type="transmembrane region" description="Helical" evidence="7">
    <location>
        <begin position="55"/>
        <end position="78"/>
    </location>
</feature>
<keyword evidence="3" id="KW-0813">Transport</keyword>
<keyword evidence="8" id="KW-1185">Reference proteome</keyword>
<dbReference type="NCBIfam" id="TIGR00939">
    <property type="entry name" value="2a57"/>
    <property type="match status" value="1"/>
</dbReference>
<reference evidence="9" key="1">
    <citation type="submission" date="2025-08" db="UniProtKB">
        <authorList>
            <consortium name="RefSeq"/>
        </authorList>
    </citation>
    <scope>IDENTIFICATION</scope>
    <source>
        <tissue evidence="9">Blood</tissue>
    </source>
</reference>
<dbReference type="CTD" id="55315"/>
<dbReference type="GO" id="GO:0005794">
    <property type="term" value="C:Golgi apparatus"/>
    <property type="evidence" value="ECO:0007669"/>
    <property type="project" value="TreeGrafter"/>
</dbReference>
<accession>A0AA97L561</accession>
<feature type="transmembrane region" description="Helical" evidence="7">
    <location>
        <begin position="462"/>
        <end position="485"/>
    </location>
</feature>
<proteinExistence type="inferred from homology"/>
<evidence type="ECO:0000256" key="7">
    <source>
        <dbReference type="SAM" id="Phobius"/>
    </source>
</evidence>
<evidence type="ECO:0000256" key="5">
    <source>
        <dbReference type="ARBA" id="ARBA00022989"/>
    </source>
</evidence>
<keyword evidence="5 7" id="KW-1133">Transmembrane helix</keyword>
<feature type="transmembrane region" description="Helical" evidence="7">
    <location>
        <begin position="429"/>
        <end position="450"/>
    </location>
</feature>
<dbReference type="GO" id="GO:0015213">
    <property type="term" value="F:uridine transmembrane transporter activity"/>
    <property type="evidence" value="ECO:0007669"/>
    <property type="project" value="UniProtKB-ARBA"/>
</dbReference>
<dbReference type="Gene3D" id="1.20.1250.20">
    <property type="entry name" value="MFS general substrate transporter like domains"/>
    <property type="match status" value="1"/>
</dbReference>
<evidence type="ECO:0000256" key="2">
    <source>
        <dbReference type="ARBA" id="ARBA00007965"/>
    </source>
</evidence>
<keyword evidence="4 7" id="KW-0812">Transmembrane</keyword>
<organism evidence="8 9">
    <name type="scientific">Eublepharis macularius</name>
    <name type="common">Leopard gecko</name>
    <name type="synonym">Cyrtodactylus macularius</name>
    <dbReference type="NCBI Taxonomy" id="481883"/>
    <lineage>
        <taxon>Eukaryota</taxon>
        <taxon>Metazoa</taxon>
        <taxon>Chordata</taxon>
        <taxon>Craniata</taxon>
        <taxon>Vertebrata</taxon>
        <taxon>Euteleostomi</taxon>
        <taxon>Lepidosauria</taxon>
        <taxon>Squamata</taxon>
        <taxon>Bifurcata</taxon>
        <taxon>Gekkota</taxon>
        <taxon>Eublepharidae</taxon>
        <taxon>Eublepharinae</taxon>
        <taxon>Eublepharis</taxon>
    </lineage>
</organism>
<comment type="similarity">
    <text evidence="2">Belongs to the SLC29A/ENT transporter (TC 2.A.57) family.</text>
</comment>
<dbReference type="InterPro" id="IPR002259">
    <property type="entry name" value="Eqnu_transpt"/>
</dbReference>
<feature type="transmembrane region" description="Helical" evidence="7">
    <location>
        <begin position="171"/>
        <end position="194"/>
    </location>
</feature>
<feature type="transmembrane region" description="Helical" evidence="7">
    <location>
        <begin position="391"/>
        <end position="409"/>
    </location>
</feature>
<dbReference type="RefSeq" id="XP_054840242.1">
    <property type="nucleotide sequence ID" value="XM_054984267.1"/>
</dbReference>
<dbReference type="GO" id="GO:0016323">
    <property type="term" value="C:basolateral plasma membrane"/>
    <property type="evidence" value="ECO:0007669"/>
    <property type="project" value="UniProtKB-SubCell"/>
</dbReference>
<dbReference type="Proteomes" id="UP001190640">
    <property type="component" value="Chromosome 6"/>
</dbReference>
<dbReference type="InterPro" id="IPR034764">
    <property type="entry name" value="ENT1/ENT2"/>
</dbReference>
<dbReference type="PRINTS" id="PR01130">
    <property type="entry name" value="DERENTRNSPRT"/>
</dbReference>
<evidence type="ECO:0000256" key="1">
    <source>
        <dbReference type="ARBA" id="ARBA00004554"/>
    </source>
</evidence>
<feature type="transmembrane region" description="Helical" evidence="7">
    <location>
        <begin position="236"/>
        <end position="257"/>
    </location>
</feature>
<gene>
    <name evidence="9" type="primary">SLC29A3</name>
</gene>
<feature type="transmembrane region" description="Helical" evidence="7">
    <location>
        <begin position="139"/>
        <end position="159"/>
    </location>
</feature>
<feature type="transmembrane region" description="Helical" evidence="7">
    <location>
        <begin position="112"/>
        <end position="132"/>
    </location>
</feature>
<dbReference type="PANTHER" id="PTHR10332:SF17">
    <property type="entry name" value="EQUILIBRATIVE NUCLEOSIDE TRANSPORTER 3"/>
    <property type="match status" value="1"/>
</dbReference>
<name>A0AA97L561_EUBMA</name>
<feature type="transmembrane region" description="Helical" evidence="7">
    <location>
        <begin position="206"/>
        <end position="224"/>
    </location>
</feature>
<dbReference type="PANTHER" id="PTHR10332">
    <property type="entry name" value="EQUILIBRATIVE NUCLEOSIDE TRANSPORTER"/>
    <property type="match status" value="1"/>
</dbReference>
<dbReference type="AlphaFoldDB" id="A0AA97L561"/>
<evidence type="ECO:0000313" key="8">
    <source>
        <dbReference type="Proteomes" id="UP001190640"/>
    </source>
</evidence>
<evidence type="ECO:0000256" key="6">
    <source>
        <dbReference type="ARBA" id="ARBA00023136"/>
    </source>
</evidence>
<protein>
    <submittedName>
        <fullName evidence="9">Equilibrative nucleoside transporter 3 isoform X1</fullName>
    </submittedName>
</protein>
<keyword evidence="6 7" id="KW-0472">Membrane</keyword>
<evidence type="ECO:0000256" key="3">
    <source>
        <dbReference type="ARBA" id="ARBA00022448"/>
    </source>
</evidence>
<dbReference type="Pfam" id="PF01733">
    <property type="entry name" value="Nucleoside_tran"/>
    <property type="match status" value="1"/>
</dbReference>
<evidence type="ECO:0000313" key="9">
    <source>
        <dbReference type="RefSeq" id="XP_054840242.1"/>
    </source>
</evidence>
<feature type="transmembrane region" description="Helical" evidence="7">
    <location>
        <begin position="318"/>
        <end position="339"/>
    </location>
</feature>